<dbReference type="PANTHER" id="PTHR43820:SF4">
    <property type="entry name" value="HIGH-AFFINITY BRANCHED-CHAIN AMINO ACID TRANSPORT ATP-BINDING PROTEIN LIVF"/>
    <property type="match status" value="1"/>
</dbReference>
<dbReference type="GO" id="GO:0016887">
    <property type="term" value="F:ATP hydrolysis activity"/>
    <property type="evidence" value="ECO:0007669"/>
    <property type="project" value="InterPro"/>
</dbReference>
<evidence type="ECO:0000256" key="5">
    <source>
        <dbReference type="ARBA" id="ARBA00022840"/>
    </source>
</evidence>
<dbReference type="EMBL" id="NEVQ01000022">
    <property type="protein sequence ID" value="OZI50457.1"/>
    <property type="molecule type" value="Genomic_DNA"/>
</dbReference>
<keyword evidence="3" id="KW-0472">Membrane</keyword>
<dbReference type="InterPro" id="IPR027417">
    <property type="entry name" value="P-loop_NTPase"/>
</dbReference>
<keyword evidence="3" id="KW-1003">Cell membrane</keyword>
<evidence type="ECO:0000256" key="6">
    <source>
        <dbReference type="ARBA" id="ARBA00022970"/>
    </source>
</evidence>
<protein>
    <recommendedName>
        <fullName evidence="7">ABC transporter domain-containing protein</fullName>
    </recommendedName>
</protein>
<dbReference type="GO" id="GO:0015807">
    <property type="term" value="P:L-amino acid transport"/>
    <property type="evidence" value="ECO:0007669"/>
    <property type="project" value="TreeGrafter"/>
</dbReference>
<dbReference type="Gene3D" id="3.40.50.300">
    <property type="entry name" value="P-loop containing nucleotide triphosphate hydrolases"/>
    <property type="match status" value="1"/>
</dbReference>
<dbReference type="SUPFAM" id="SSF52540">
    <property type="entry name" value="P-loop containing nucleoside triphosphate hydrolases"/>
    <property type="match status" value="1"/>
</dbReference>
<dbReference type="SMART" id="SM00382">
    <property type="entry name" value="AAA"/>
    <property type="match status" value="1"/>
</dbReference>
<keyword evidence="9" id="KW-1185">Reference proteome</keyword>
<dbReference type="GO" id="GO:0015658">
    <property type="term" value="F:branched-chain amino acid transmembrane transporter activity"/>
    <property type="evidence" value="ECO:0007669"/>
    <property type="project" value="TreeGrafter"/>
</dbReference>
<name>A0A261TMG9_9BORD</name>
<dbReference type="Proteomes" id="UP000216885">
    <property type="component" value="Unassembled WGS sequence"/>
</dbReference>
<dbReference type="AlphaFoldDB" id="A0A261TMG9"/>
<dbReference type="GO" id="GO:0005524">
    <property type="term" value="F:ATP binding"/>
    <property type="evidence" value="ECO:0007669"/>
    <property type="project" value="UniProtKB-KW"/>
</dbReference>
<keyword evidence="5" id="KW-0067">ATP-binding</keyword>
<comment type="caution">
    <text evidence="8">The sequence shown here is derived from an EMBL/GenBank/DDBJ whole genome shotgun (WGS) entry which is preliminary data.</text>
</comment>
<evidence type="ECO:0000313" key="8">
    <source>
        <dbReference type="EMBL" id="OZI50457.1"/>
    </source>
</evidence>
<keyword evidence="2" id="KW-0813">Transport</keyword>
<dbReference type="PANTHER" id="PTHR43820">
    <property type="entry name" value="HIGH-AFFINITY BRANCHED-CHAIN AMINO ACID TRANSPORT ATP-BINDING PROTEIN LIVF"/>
    <property type="match status" value="1"/>
</dbReference>
<comment type="similarity">
    <text evidence="1">Belongs to the ABC transporter superfamily.</text>
</comment>
<feature type="domain" description="ABC transporter" evidence="7">
    <location>
        <begin position="10"/>
        <end position="241"/>
    </location>
</feature>
<proteinExistence type="inferred from homology"/>
<dbReference type="PROSITE" id="PS00211">
    <property type="entry name" value="ABC_TRANSPORTER_1"/>
    <property type="match status" value="1"/>
</dbReference>
<dbReference type="Pfam" id="PF00005">
    <property type="entry name" value="ABC_tran"/>
    <property type="match status" value="1"/>
</dbReference>
<evidence type="ECO:0000256" key="2">
    <source>
        <dbReference type="ARBA" id="ARBA00022448"/>
    </source>
</evidence>
<dbReference type="PROSITE" id="PS50893">
    <property type="entry name" value="ABC_TRANSPORTER_2"/>
    <property type="match status" value="1"/>
</dbReference>
<evidence type="ECO:0000313" key="9">
    <source>
        <dbReference type="Proteomes" id="UP000216885"/>
    </source>
</evidence>
<keyword evidence="4" id="KW-0547">Nucleotide-binding</keyword>
<evidence type="ECO:0000256" key="4">
    <source>
        <dbReference type="ARBA" id="ARBA00022741"/>
    </source>
</evidence>
<dbReference type="RefSeq" id="WP_094838986.1">
    <property type="nucleotide sequence ID" value="NZ_NEVQ01000022.1"/>
</dbReference>
<keyword evidence="6" id="KW-0029">Amino-acid transport</keyword>
<dbReference type="InterPro" id="IPR003593">
    <property type="entry name" value="AAA+_ATPase"/>
</dbReference>
<dbReference type="InterPro" id="IPR017871">
    <property type="entry name" value="ABC_transporter-like_CS"/>
</dbReference>
<dbReference type="InterPro" id="IPR003439">
    <property type="entry name" value="ABC_transporter-like_ATP-bd"/>
</dbReference>
<evidence type="ECO:0000259" key="7">
    <source>
        <dbReference type="PROSITE" id="PS50893"/>
    </source>
</evidence>
<dbReference type="InterPro" id="IPR052156">
    <property type="entry name" value="BCAA_Transport_ATP-bd_LivF"/>
</dbReference>
<dbReference type="CDD" id="cd03224">
    <property type="entry name" value="ABC_TM1139_LivF_branched"/>
    <property type="match status" value="1"/>
</dbReference>
<evidence type="ECO:0000256" key="3">
    <source>
        <dbReference type="ARBA" id="ARBA00022475"/>
    </source>
</evidence>
<evidence type="ECO:0000256" key="1">
    <source>
        <dbReference type="ARBA" id="ARBA00005417"/>
    </source>
</evidence>
<organism evidence="8 9">
    <name type="scientific">Bordetella genomosp. 4</name>
    <dbReference type="NCBI Taxonomy" id="463044"/>
    <lineage>
        <taxon>Bacteria</taxon>
        <taxon>Pseudomonadati</taxon>
        <taxon>Pseudomonadota</taxon>
        <taxon>Betaproteobacteria</taxon>
        <taxon>Burkholderiales</taxon>
        <taxon>Alcaligenaceae</taxon>
        <taxon>Bordetella</taxon>
    </lineage>
</organism>
<accession>A0A261TMG9</accession>
<gene>
    <name evidence="8" type="ORF">CAL20_21585</name>
</gene>
<reference evidence="8 9" key="1">
    <citation type="submission" date="2017-05" db="EMBL/GenBank/DDBJ databases">
        <title>Complete and WGS of Bordetella genogroups.</title>
        <authorList>
            <person name="Spilker T."/>
            <person name="LiPuma J."/>
        </authorList>
    </citation>
    <scope>NUCLEOTIDE SEQUENCE [LARGE SCALE GENOMIC DNA]</scope>
    <source>
        <strain evidence="8 9">AU9919</strain>
    </source>
</reference>
<sequence length="243" mass="26255">MHTSEPNSLLQVQGLNAGYGKIQILHDVDMIVKPGEIVALLGPNGAGKSTLMRALSGLLPWMSGDVVFAGKSLRGATPRDAAQAGLVHVIEGHHVFTQLSVQDNLALAGYDISRTERQERIRDALAFFPEIEAKRHDRAGALSGGQQQMLVVAQGLVKRPRLLILDEPSAGLSPVLVDRVFEVAARLRDTGTSVLLVEQLVEKSLVLADRVYAMAHGQIVLQADTSETDLQARLEDAYFGQHA</sequence>